<evidence type="ECO:0000256" key="5">
    <source>
        <dbReference type="ARBA" id="ARBA00022741"/>
    </source>
</evidence>
<dbReference type="Proteomes" id="UP001175261">
    <property type="component" value="Unassembled WGS sequence"/>
</dbReference>
<keyword evidence="13" id="KW-1185">Reference proteome</keyword>
<dbReference type="PANTHER" id="PTHR48042:SF11">
    <property type="entry name" value="ABC TRANSPORTER G FAMILY MEMBER 11"/>
    <property type="match status" value="1"/>
</dbReference>
<feature type="region of interest" description="Disordered" evidence="9">
    <location>
        <begin position="1"/>
        <end position="23"/>
    </location>
</feature>
<feature type="transmembrane region" description="Helical" evidence="10">
    <location>
        <begin position="616"/>
        <end position="639"/>
    </location>
</feature>
<organism evidence="12 13">
    <name type="scientific">Sarocladium strictum</name>
    <name type="common">Black bundle disease fungus</name>
    <name type="synonym">Acremonium strictum</name>
    <dbReference type="NCBI Taxonomy" id="5046"/>
    <lineage>
        <taxon>Eukaryota</taxon>
        <taxon>Fungi</taxon>
        <taxon>Dikarya</taxon>
        <taxon>Ascomycota</taxon>
        <taxon>Pezizomycotina</taxon>
        <taxon>Sordariomycetes</taxon>
        <taxon>Hypocreomycetidae</taxon>
        <taxon>Hypocreales</taxon>
        <taxon>Sarocladiaceae</taxon>
        <taxon>Sarocladium</taxon>
    </lineage>
</organism>
<dbReference type="EMBL" id="JAPDFR010000002">
    <property type="protein sequence ID" value="KAK0388905.1"/>
    <property type="molecule type" value="Genomic_DNA"/>
</dbReference>
<evidence type="ECO:0000259" key="11">
    <source>
        <dbReference type="PROSITE" id="PS50893"/>
    </source>
</evidence>
<dbReference type="Pfam" id="PF19055">
    <property type="entry name" value="ABC2_membrane_7"/>
    <property type="match status" value="1"/>
</dbReference>
<dbReference type="GO" id="GO:0005524">
    <property type="term" value="F:ATP binding"/>
    <property type="evidence" value="ECO:0007669"/>
    <property type="project" value="UniProtKB-KW"/>
</dbReference>
<dbReference type="InterPro" id="IPR003439">
    <property type="entry name" value="ABC_transporter-like_ATP-bd"/>
</dbReference>
<evidence type="ECO:0000256" key="3">
    <source>
        <dbReference type="ARBA" id="ARBA00022448"/>
    </source>
</evidence>
<keyword evidence="6" id="KW-0067">ATP-binding</keyword>
<keyword evidence="4 10" id="KW-0812">Transmembrane</keyword>
<evidence type="ECO:0000256" key="10">
    <source>
        <dbReference type="SAM" id="Phobius"/>
    </source>
</evidence>
<dbReference type="InterPro" id="IPR052215">
    <property type="entry name" value="Plant_ABCG"/>
</dbReference>
<sequence>MAQVRKDSAHSASSSKSNDDPTRDIELAQIPTLHLANHSVQSFSWSSLSVTVKSRATKQPLRILDDVSGIVRSGEMLAIMGPSGSGKTTLLNALAHRVAAAGAVTTGGVSVNGASATRQIIRDLSTYVEQEDALIGSLTVRETMMFAARLALPRSIGRKETRRRVDDLITSFGLQGQADTIVGTPIKKGLSGGQKKRLGVASRLITNPKILFLDEPTSGLDSALSLEVITFIKEIARRSNLIVVASIHQPSSSTFKQFDKLCLLSQGKTCFFGPVTNAPSYFASNGYHMPPETNAAEFYLDLINTDLDRDGEVCERTADITQKWCDSDERAGIGSAIALTAQEPPVTLTREDSAKPSSISISMVLLHRAWIKSYRDVVAYGIRIIMYLGLAILMGTVFLRLKTEQNYIQPFINAIFFGGAFMSFMAIAYVPAFLEDLQTFYQERANGLVGPASFMVANFAIGLPFLFLISLLFSVVTYWLSNFRPSADGFFRWVLWLFLDLVAAESLVVLVSSIFPIFVVALAVTAFANGLWMCVNGFLVPMSVLNAFWKYVFHYINYQAYVFQGMMVNEFGHRDYDCAKTTDGYQCMYPSDLSDEGKIQGTAVLKNFSISRGEEGTWVGIIVGIIAGYRLLAYLALVLQK</sequence>
<dbReference type="InterPro" id="IPR003593">
    <property type="entry name" value="AAA+_ATPase"/>
</dbReference>
<dbReference type="Gene3D" id="3.40.50.300">
    <property type="entry name" value="P-loop containing nucleotide triphosphate hydrolases"/>
    <property type="match status" value="1"/>
</dbReference>
<keyword evidence="7 10" id="KW-1133">Transmembrane helix</keyword>
<evidence type="ECO:0000256" key="1">
    <source>
        <dbReference type="ARBA" id="ARBA00004141"/>
    </source>
</evidence>
<name>A0AA39GK92_SARSR</name>
<evidence type="ECO:0000256" key="6">
    <source>
        <dbReference type="ARBA" id="ARBA00022840"/>
    </source>
</evidence>
<dbReference type="GO" id="GO:0016887">
    <property type="term" value="F:ATP hydrolysis activity"/>
    <property type="evidence" value="ECO:0007669"/>
    <property type="project" value="InterPro"/>
</dbReference>
<keyword evidence="3" id="KW-0813">Transport</keyword>
<dbReference type="InterPro" id="IPR013525">
    <property type="entry name" value="ABC2_TM"/>
</dbReference>
<evidence type="ECO:0000256" key="2">
    <source>
        <dbReference type="ARBA" id="ARBA00005814"/>
    </source>
</evidence>
<dbReference type="PANTHER" id="PTHR48042">
    <property type="entry name" value="ABC TRANSPORTER G FAMILY MEMBER 11"/>
    <property type="match status" value="1"/>
</dbReference>
<dbReference type="Pfam" id="PF01061">
    <property type="entry name" value="ABC2_membrane"/>
    <property type="match status" value="1"/>
</dbReference>
<evidence type="ECO:0000313" key="13">
    <source>
        <dbReference type="Proteomes" id="UP001175261"/>
    </source>
</evidence>
<dbReference type="InterPro" id="IPR043926">
    <property type="entry name" value="ABCG_dom"/>
</dbReference>
<feature type="domain" description="ABC transporter" evidence="11">
    <location>
        <begin position="48"/>
        <end position="291"/>
    </location>
</feature>
<comment type="caution">
    <text evidence="12">The sequence shown here is derived from an EMBL/GenBank/DDBJ whole genome shotgun (WGS) entry which is preliminary data.</text>
</comment>
<protein>
    <recommendedName>
        <fullName evidence="11">ABC transporter domain-containing protein</fullName>
    </recommendedName>
</protein>
<dbReference type="FunFam" id="3.40.50.300:FF:001305">
    <property type="entry name" value="ABCG transporter ABC superfamily"/>
    <property type="match status" value="1"/>
</dbReference>
<keyword evidence="8 10" id="KW-0472">Membrane</keyword>
<evidence type="ECO:0000256" key="8">
    <source>
        <dbReference type="ARBA" id="ARBA00023136"/>
    </source>
</evidence>
<reference evidence="12" key="1">
    <citation type="submission" date="2022-10" db="EMBL/GenBank/DDBJ databases">
        <title>Determination and structural analysis of whole genome sequence of Sarocladium strictum F4-1.</title>
        <authorList>
            <person name="Hu L."/>
            <person name="Jiang Y."/>
        </authorList>
    </citation>
    <scope>NUCLEOTIDE SEQUENCE</scope>
    <source>
        <strain evidence="12">F4-1</strain>
    </source>
</reference>
<dbReference type="AlphaFoldDB" id="A0AA39GK92"/>
<evidence type="ECO:0000313" key="12">
    <source>
        <dbReference type="EMBL" id="KAK0388905.1"/>
    </source>
</evidence>
<feature type="transmembrane region" description="Helical" evidence="10">
    <location>
        <begin position="454"/>
        <end position="481"/>
    </location>
</feature>
<dbReference type="SUPFAM" id="SSF52540">
    <property type="entry name" value="P-loop containing nucleoside triphosphate hydrolases"/>
    <property type="match status" value="1"/>
</dbReference>
<evidence type="ECO:0000256" key="9">
    <source>
        <dbReference type="SAM" id="MobiDB-lite"/>
    </source>
</evidence>
<dbReference type="SMART" id="SM00382">
    <property type="entry name" value="AAA"/>
    <property type="match status" value="1"/>
</dbReference>
<dbReference type="InterPro" id="IPR027417">
    <property type="entry name" value="P-loop_NTPase"/>
</dbReference>
<dbReference type="Pfam" id="PF00005">
    <property type="entry name" value="ABC_tran"/>
    <property type="match status" value="1"/>
</dbReference>
<feature type="transmembrane region" description="Helical" evidence="10">
    <location>
        <begin position="377"/>
        <end position="399"/>
    </location>
</feature>
<evidence type="ECO:0000256" key="7">
    <source>
        <dbReference type="ARBA" id="ARBA00022989"/>
    </source>
</evidence>
<keyword evidence="5" id="KW-0547">Nucleotide-binding</keyword>
<dbReference type="CDD" id="cd03213">
    <property type="entry name" value="ABCG_EPDR"/>
    <property type="match status" value="1"/>
</dbReference>
<dbReference type="GO" id="GO:0016020">
    <property type="term" value="C:membrane"/>
    <property type="evidence" value="ECO:0007669"/>
    <property type="project" value="UniProtKB-SubCell"/>
</dbReference>
<comment type="subcellular location">
    <subcellularLocation>
        <location evidence="1">Membrane</location>
        <topology evidence="1">Multi-pass membrane protein</topology>
    </subcellularLocation>
</comment>
<feature type="transmembrane region" description="Helical" evidence="10">
    <location>
        <begin position="411"/>
        <end position="434"/>
    </location>
</feature>
<comment type="similarity">
    <text evidence="2">Belongs to the ABC transporter superfamily. ABCG family. Eye pigment precursor importer (TC 3.A.1.204) subfamily.</text>
</comment>
<dbReference type="GO" id="GO:0140359">
    <property type="term" value="F:ABC-type transporter activity"/>
    <property type="evidence" value="ECO:0007669"/>
    <property type="project" value="InterPro"/>
</dbReference>
<evidence type="ECO:0000256" key="4">
    <source>
        <dbReference type="ARBA" id="ARBA00022692"/>
    </source>
</evidence>
<feature type="transmembrane region" description="Helical" evidence="10">
    <location>
        <begin position="493"/>
        <end position="524"/>
    </location>
</feature>
<dbReference type="PROSITE" id="PS50893">
    <property type="entry name" value="ABC_TRANSPORTER_2"/>
    <property type="match status" value="1"/>
</dbReference>
<gene>
    <name evidence="12" type="ORF">NLU13_2482</name>
</gene>
<accession>A0AA39GK92</accession>
<proteinExistence type="inferred from homology"/>